<dbReference type="PIRSF" id="PIRSF029171">
    <property type="entry name" value="Esterase_LipA"/>
    <property type="match status" value="1"/>
</dbReference>
<feature type="signal peptide" evidence="1">
    <location>
        <begin position="1"/>
        <end position="32"/>
    </location>
</feature>
<keyword evidence="1" id="KW-0732">Signal</keyword>
<keyword evidence="3" id="KW-1185">Reference proteome</keyword>
<dbReference type="PANTHER" id="PTHR34853">
    <property type="match status" value="1"/>
</dbReference>
<protein>
    <submittedName>
        <fullName evidence="2">Lipase family protein</fullName>
    </submittedName>
</protein>
<dbReference type="Gene3D" id="3.40.50.1820">
    <property type="entry name" value="alpha/beta hydrolase"/>
    <property type="match status" value="1"/>
</dbReference>
<dbReference type="Pfam" id="PF03583">
    <property type="entry name" value="LIP"/>
    <property type="match status" value="1"/>
</dbReference>
<accession>A0ABV8DUT6</accession>
<gene>
    <name evidence="2" type="ORF">ACFO0B_14870</name>
</gene>
<name>A0ABV8DUT6_9NOCA</name>
<dbReference type="Proteomes" id="UP001595696">
    <property type="component" value="Unassembled WGS sequence"/>
</dbReference>
<dbReference type="SUPFAM" id="SSF53474">
    <property type="entry name" value="alpha/beta-Hydrolases"/>
    <property type="match status" value="1"/>
</dbReference>
<organism evidence="2 3">
    <name type="scientific">Nocardia jiangsuensis</name>
    <dbReference type="NCBI Taxonomy" id="1691563"/>
    <lineage>
        <taxon>Bacteria</taxon>
        <taxon>Bacillati</taxon>
        <taxon>Actinomycetota</taxon>
        <taxon>Actinomycetes</taxon>
        <taxon>Mycobacteriales</taxon>
        <taxon>Nocardiaceae</taxon>
        <taxon>Nocardia</taxon>
    </lineage>
</organism>
<dbReference type="PANTHER" id="PTHR34853:SF1">
    <property type="entry name" value="LIPASE 5"/>
    <property type="match status" value="1"/>
</dbReference>
<proteinExistence type="predicted"/>
<sequence>MRNPWTAPVRALTASACALACAATLAAGPAAAQPAAGTPLAVEPLPAAAAMPGAASTARLLYRSTTVGEAPATASAAVYFPAGPAPAGGWPVIAWAHGTVGLGDDCAYSVGGPSAVERDRSYLGAWLAQGYAVVAADYAGLGVPGDHPYLNGRVAAHNVVDAVRAAHTRYPELADRWAVVGQSQGGGAAVFTARYATEFGGPELDYRGAVATGLPAYLEEVFLALGPDVPPIPLGTHLTAYVLYVLDGLRQTHPELDIPGLLTDEGRNLLARAGTSCIEPFSDELRGVAIGDLFAKPLASLPDAFGVLARQFGLPESGYDRPLFVGQGLYDTDVVTPQALRWAAVTAAKGEPIRLHTYFEDHSGTVNASLPDSTPFVRELFGG</sequence>
<evidence type="ECO:0000313" key="3">
    <source>
        <dbReference type="Proteomes" id="UP001595696"/>
    </source>
</evidence>
<dbReference type="InterPro" id="IPR029058">
    <property type="entry name" value="AB_hydrolase_fold"/>
</dbReference>
<dbReference type="InterPro" id="IPR005152">
    <property type="entry name" value="Lipase_secreted"/>
</dbReference>
<dbReference type="EMBL" id="JBHSAX010000014">
    <property type="protein sequence ID" value="MFC3963272.1"/>
    <property type="molecule type" value="Genomic_DNA"/>
</dbReference>
<comment type="caution">
    <text evidence="2">The sequence shown here is derived from an EMBL/GenBank/DDBJ whole genome shotgun (WGS) entry which is preliminary data.</text>
</comment>
<reference evidence="3" key="1">
    <citation type="journal article" date="2019" name="Int. J. Syst. Evol. Microbiol.">
        <title>The Global Catalogue of Microorganisms (GCM) 10K type strain sequencing project: providing services to taxonomists for standard genome sequencing and annotation.</title>
        <authorList>
            <consortium name="The Broad Institute Genomics Platform"/>
            <consortium name="The Broad Institute Genome Sequencing Center for Infectious Disease"/>
            <person name="Wu L."/>
            <person name="Ma J."/>
        </authorList>
    </citation>
    <scope>NUCLEOTIDE SEQUENCE [LARGE SCALE GENOMIC DNA]</scope>
    <source>
        <strain evidence="3">CGMCC 4.7330</strain>
    </source>
</reference>
<evidence type="ECO:0000256" key="1">
    <source>
        <dbReference type="SAM" id="SignalP"/>
    </source>
</evidence>
<evidence type="ECO:0000313" key="2">
    <source>
        <dbReference type="EMBL" id="MFC3963272.1"/>
    </source>
</evidence>
<dbReference type="RefSeq" id="WP_378613011.1">
    <property type="nucleotide sequence ID" value="NZ_JBHSAX010000014.1"/>
</dbReference>
<feature type="chain" id="PRO_5045062184" evidence="1">
    <location>
        <begin position="33"/>
        <end position="383"/>
    </location>
</feature>